<evidence type="ECO:0000313" key="1">
    <source>
        <dbReference type="EMBL" id="GER93107.1"/>
    </source>
</evidence>
<organism evidence="1">
    <name type="scientific">hot springs metagenome</name>
    <dbReference type="NCBI Taxonomy" id="433727"/>
    <lineage>
        <taxon>unclassified sequences</taxon>
        <taxon>metagenomes</taxon>
        <taxon>ecological metagenomes</taxon>
    </lineage>
</organism>
<comment type="caution">
    <text evidence="1">The sequence shown here is derived from an EMBL/GenBank/DDBJ whole genome shotgun (WGS) entry which is preliminary data.</text>
</comment>
<dbReference type="AlphaFoldDB" id="A0A5J4L2V3"/>
<protein>
    <recommendedName>
        <fullName evidence="2">MipA/OmpV family protein</fullName>
    </recommendedName>
</protein>
<gene>
    <name evidence="1" type="ORF">A45J_0840</name>
</gene>
<dbReference type="EMBL" id="BLAB01000001">
    <property type="protein sequence ID" value="GER93107.1"/>
    <property type="molecule type" value="Genomic_DNA"/>
</dbReference>
<reference evidence="1" key="1">
    <citation type="submission" date="2019-10" db="EMBL/GenBank/DDBJ databases">
        <title>Metagenomic sequencing of thiosulfate-disproportionating enrichment culture.</title>
        <authorList>
            <person name="Umezawa K."/>
            <person name="Kojima H."/>
            <person name="Fukui M."/>
        </authorList>
    </citation>
    <scope>NUCLEOTIDE SEQUENCE</scope>
    <source>
        <strain evidence="1">45J</strain>
    </source>
</reference>
<accession>A0A5J4L2V3</accession>
<proteinExistence type="predicted"/>
<name>A0A5J4L2V3_9ZZZZ</name>
<evidence type="ECO:0008006" key="2">
    <source>
        <dbReference type="Google" id="ProtNLM"/>
    </source>
</evidence>
<sequence length="272" mass="30295">MKKIRVLVLSMVLVISFSVSSVYAEDKVTGSASVGVFNRYIFRGYEIGSHSVVIQPSLNVSYKGFSATLWSNIDSNEHSTQSFVPDKEGHKSFNETDLTLSYTYSIDKLSLTAGYIYYAMKYNNPPGDTEELFVSASYDTLLKPTLSIYRDITSYPGTYFNFSLSHSLPVYKGMTLDLGASAGYFVGSDDYWKTYESSTGDYTGKKYSAFHDGMVKAGFTIPIAKNLLIQPIAQYWFPLSSKAKKTVDGNSYNHNGKLDDTFVTGISLTFNF</sequence>